<keyword evidence="3" id="KW-1185">Reference proteome</keyword>
<comment type="caution">
    <text evidence="2">The sequence shown here is derived from an EMBL/GenBank/DDBJ whole genome shotgun (WGS) entry which is preliminary data.</text>
</comment>
<protein>
    <submittedName>
        <fullName evidence="2">Uncharacterized protein</fullName>
    </submittedName>
</protein>
<reference evidence="2 3" key="1">
    <citation type="submission" date="2022-12" db="EMBL/GenBank/DDBJ databases">
        <title>Chromosome-scale assembly of the Ensete ventricosum genome.</title>
        <authorList>
            <person name="Dussert Y."/>
            <person name="Stocks J."/>
            <person name="Wendawek A."/>
            <person name="Woldeyes F."/>
            <person name="Nichols R.A."/>
            <person name="Borrell J.S."/>
        </authorList>
    </citation>
    <scope>NUCLEOTIDE SEQUENCE [LARGE SCALE GENOMIC DNA]</scope>
    <source>
        <strain evidence="3">cv. Maze</strain>
        <tissue evidence="2">Seeds</tissue>
    </source>
</reference>
<accession>A0AAV8PE61</accession>
<organism evidence="2 3">
    <name type="scientific">Ensete ventricosum</name>
    <name type="common">Abyssinian banana</name>
    <name type="synonym">Musa ensete</name>
    <dbReference type="NCBI Taxonomy" id="4639"/>
    <lineage>
        <taxon>Eukaryota</taxon>
        <taxon>Viridiplantae</taxon>
        <taxon>Streptophyta</taxon>
        <taxon>Embryophyta</taxon>
        <taxon>Tracheophyta</taxon>
        <taxon>Spermatophyta</taxon>
        <taxon>Magnoliopsida</taxon>
        <taxon>Liliopsida</taxon>
        <taxon>Zingiberales</taxon>
        <taxon>Musaceae</taxon>
        <taxon>Ensete</taxon>
    </lineage>
</organism>
<evidence type="ECO:0000313" key="2">
    <source>
        <dbReference type="EMBL" id="KAJ8484046.1"/>
    </source>
</evidence>
<feature type="compositionally biased region" description="Basic residues" evidence="1">
    <location>
        <begin position="7"/>
        <end position="18"/>
    </location>
</feature>
<feature type="compositionally biased region" description="Low complexity" evidence="1">
    <location>
        <begin position="32"/>
        <end position="45"/>
    </location>
</feature>
<feature type="region of interest" description="Disordered" evidence="1">
    <location>
        <begin position="1"/>
        <end position="54"/>
    </location>
</feature>
<dbReference type="PANTHER" id="PTHR35291:SF3">
    <property type="entry name" value="PROTEIN SHROOM-LIKE"/>
    <property type="match status" value="1"/>
</dbReference>
<gene>
    <name evidence="2" type="ORF">OPV22_016531</name>
</gene>
<evidence type="ECO:0000256" key="1">
    <source>
        <dbReference type="SAM" id="MobiDB-lite"/>
    </source>
</evidence>
<dbReference type="Proteomes" id="UP001222027">
    <property type="component" value="Unassembled WGS sequence"/>
</dbReference>
<dbReference type="PANTHER" id="PTHR35291">
    <property type="entry name" value="PROTEIN SHROOM-LIKE"/>
    <property type="match status" value="1"/>
</dbReference>
<name>A0AAV8PE61_ENSVE</name>
<evidence type="ECO:0000313" key="3">
    <source>
        <dbReference type="Proteomes" id="UP001222027"/>
    </source>
</evidence>
<sequence length="105" mass="11927">MSDASGRRRSRRGYRRLLSRQSSFDLAKGDEATTTTTTTTAAAETVSELKRSNTTREIKAHPLIRIMEKPPKKATATPEFLRYLEYMREAGTWLPNSDAPAIYFK</sequence>
<dbReference type="AlphaFoldDB" id="A0AAV8PE61"/>
<proteinExistence type="predicted"/>
<dbReference type="EMBL" id="JAQQAF010000005">
    <property type="protein sequence ID" value="KAJ8484046.1"/>
    <property type="molecule type" value="Genomic_DNA"/>
</dbReference>